<sequence length="249" mass="28117">MSTVSMVIPTLNEARALPRTLRMLRLLDPAPHEVILVDGGSSDATLSLVAEAEAQWPHVKVVSSPVAHRAIQMNLGAERATGEVLCFLHADTSLPDDALAVIQRTLADPHVAAGGFISLMRGPDTTRWLTSFHNFAKTYYAPLLFRPYRFFVKGARLLFGDQVIFCRRVQFLECGGFNPQLPIMEEADFLLRINQLGRIRQLNRVVESSDRRVAKWGFWKANAIYLYVGFLWGVGYSPEKLKRLYEDIR</sequence>
<evidence type="ECO:0000256" key="3">
    <source>
        <dbReference type="ARBA" id="ARBA00022676"/>
    </source>
</evidence>
<dbReference type="STRING" id="1075417.SAMN05421823_111145"/>
<dbReference type="GO" id="GO:0005886">
    <property type="term" value="C:plasma membrane"/>
    <property type="evidence" value="ECO:0007669"/>
    <property type="project" value="UniProtKB-SubCell"/>
</dbReference>
<dbReference type="CDD" id="cd02522">
    <property type="entry name" value="GT_2_like_a"/>
    <property type="match status" value="1"/>
</dbReference>
<evidence type="ECO:0000256" key="5">
    <source>
        <dbReference type="ARBA" id="ARBA00023136"/>
    </source>
</evidence>
<evidence type="ECO:0000256" key="2">
    <source>
        <dbReference type="ARBA" id="ARBA00022475"/>
    </source>
</evidence>
<evidence type="ECO:0000259" key="6">
    <source>
        <dbReference type="Pfam" id="PF00535"/>
    </source>
</evidence>
<keyword evidence="3" id="KW-0328">Glycosyltransferase</keyword>
<dbReference type="Gene3D" id="3.90.550.10">
    <property type="entry name" value="Spore Coat Polysaccharide Biosynthesis Protein SpsA, Chain A"/>
    <property type="match status" value="1"/>
</dbReference>
<dbReference type="Pfam" id="PF00535">
    <property type="entry name" value="Glycos_transf_2"/>
    <property type="match status" value="1"/>
</dbReference>
<keyword evidence="5" id="KW-0472">Membrane</keyword>
<dbReference type="GO" id="GO:0016757">
    <property type="term" value="F:glycosyltransferase activity"/>
    <property type="evidence" value="ECO:0007669"/>
    <property type="project" value="UniProtKB-KW"/>
</dbReference>
<dbReference type="InterPro" id="IPR001173">
    <property type="entry name" value="Glyco_trans_2-like"/>
</dbReference>
<protein>
    <submittedName>
        <fullName evidence="7">Transferase 2, rSAM/selenodomain-associated</fullName>
    </submittedName>
</protein>
<keyword evidence="8" id="KW-1185">Reference proteome</keyword>
<dbReference type="AlphaFoldDB" id="A0A1G9RG68"/>
<dbReference type="RefSeq" id="WP_089686725.1">
    <property type="nucleotide sequence ID" value="NZ_FNFO01000011.1"/>
</dbReference>
<dbReference type="NCBIfam" id="TIGR04283">
    <property type="entry name" value="glyco_like_mftF"/>
    <property type="match status" value="1"/>
</dbReference>
<keyword evidence="2" id="KW-1003">Cell membrane</keyword>
<organism evidence="7 8">
    <name type="scientific">Catalinimonas alkaloidigena</name>
    <dbReference type="NCBI Taxonomy" id="1075417"/>
    <lineage>
        <taxon>Bacteria</taxon>
        <taxon>Pseudomonadati</taxon>
        <taxon>Bacteroidota</taxon>
        <taxon>Cytophagia</taxon>
        <taxon>Cytophagales</taxon>
        <taxon>Catalimonadaceae</taxon>
        <taxon>Catalinimonas</taxon>
    </lineage>
</organism>
<dbReference type="OrthoDB" id="9810303at2"/>
<proteinExistence type="predicted"/>
<evidence type="ECO:0000256" key="4">
    <source>
        <dbReference type="ARBA" id="ARBA00022679"/>
    </source>
</evidence>
<feature type="domain" description="Glycosyltransferase 2-like" evidence="6">
    <location>
        <begin position="5"/>
        <end position="162"/>
    </location>
</feature>
<evidence type="ECO:0000313" key="7">
    <source>
        <dbReference type="EMBL" id="SDM22161.1"/>
    </source>
</evidence>
<dbReference type="PANTHER" id="PTHR43646">
    <property type="entry name" value="GLYCOSYLTRANSFERASE"/>
    <property type="match status" value="1"/>
</dbReference>
<dbReference type="PANTHER" id="PTHR43646:SF2">
    <property type="entry name" value="GLYCOSYLTRANSFERASE 2-LIKE DOMAIN-CONTAINING PROTEIN"/>
    <property type="match status" value="1"/>
</dbReference>
<name>A0A1G9RG68_9BACT</name>
<reference evidence="7 8" key="1">
    <citation type="submission" date="2016-10" db="EMBL/GenBank/DDBJ databases">
        <authorList>
            <person name="de Groot N.N."/>
        </authorList>
    </citation>
    <scope>NUCLEOTIDE SEQUENCE [LARGE SCALE GENOMIC DNA]</scope>
    <source>
        <strain evidence="7 8">DSM 25186</strain>
    </source>
</reference>
<dbReference type="Proteomes" id="UP000198510">
    <property type="component" value="Unassembled WGS sequence"/>
</dbReference>
<dbReference type="SUPFAM" id="SSF53448">
    <property type="entry name" value="Nucleotide-diphospho-sugar transferases"/>
    <property type="match status" value="1"/>
</dbReference>
<evidence type="ECO:0000256" key="1">
    <source>
        <dbReference type="ARBA" id="ARBA00004236"/>
    </source>
</evidence>
<dbReference type="InterPro" id="IPR026461">
    <property type="entry name" value="Trfase_2_rSAM/seldom_assoc"/>
</dbReference>
<keyword evidence="4 7" id="KW-0808">Transferase</keyword>
<evidence type="ECO:0000313" key="8">
    <source>
        <dbReference type="Proteomes" id="UP000198510"/>
    </source>
</evidence>
<comment type="subcellular location">
    <subcellularLocation>
        <location evidence="1">Cell membrane</location>
    </subcellularLocation>
</comment>
<accession>A0A1G9RG68</accession>
<dbReference type="InterPro" id="IPR029044">
    <property type="entry name" value="Nucleotide-diphossugar_trans"/>
</dbReference>
<gene>
    <name evidence="7" type="ORF">SAMN05421823_111145</name>
</gene>
<dbReference type="EMBL" id="FNFO01000011">
    <property type="protein sequence ID" value="SDM22161.1"/>
    <property type="molecule type" value="Genomic_DNA"/>
</dbReference>